<protein>
    <submittedName>
        <fullName evidence="1">Uncharacterized protein</fullName>
    </submittedName>
</protein>
<evidence type="ECO:0000313" key="2">
    <source>
        <dbReference type="Proteomes" id="UP001153332"/>
    </source>
</evidence>
<keyword evidence="2" id="KW-1185">Reference proteome</keyword>
<accession>A0ACC2JKA8</accession>
<organism evidence="1 2">
    <name type="scientific">Lasiodiplodia mahajangana</name>
    <dbReference type="NCBI Taxonomy" id="1108764"/>
    <lineage>
        <taxon>Eukaryota</taxon>
        <taxon>Fungi</taxon>
        <taxon>Dikarya</taxon>
        <taxon>Ascomycota</taxon>
        <taxon>Pezizomycotina</taxon>
        <taxon>Dothideomycetes</taxon>
        <taxon>Dothideomycetes incertae sedis</taxon>
        <taxon>Botryosphaeriales</taxon>
        <taxon>Botryosphaeriaceae</taxon>
        <taxon>Lasiodiplodia</taxon>
    </lineage>
</organism>
<dbReference type="Proteomes" id="UP001153332">
    <property type="component" value="Unassembled WGS sequence"/>
</dbReference>
<gene>
    <name evidence="1" type="ORF">O1611_g5750</name>
</gene>
<reference evidence="1" key="1">
    <citation type="submission" date="2022-12" db="EMBL/GenBank/DDBJ databases">
        <title>Genome Sequence of Lasiodiplodia mahajangana.</title>
        <authorList>
            <person name="Buettner E."/>
        </authorList>
    </citation>
    <scope>NUCLEOTIDE SEQUENCE</scope>
    <source>
        <strain evidence="1">VT137</strain>
    </source>
</reference>
<dbReference type="EMBL" id="JAPUUL010001265">
    <property type="protein sequence ID" value="KAJ8127886.1"/>
    <property type="molecule type" value="Genomic_DNA"/>
</dbReference>
<comment type="caution">
    <text evidence="1">The sequence shown here is derived from an EMBL/GenBank/DDBJ whole genome shotgun (WGS) entry which is preliminary data.</text>
</comment>
<proteinExistence type="predicted"/>
<name>A0ACC2JKA8_9PEZI</name>
<sequence length="722" mass="81275">MASFNLPDAFADCYIESACYPLNMVNTAPNTSPEYLEGLDGVFNEASENLFVDTEDGVDVPWRDLDTSSGEDLRKRNIHDAQRLADMIGLSIDGSTKAVTSAQPDPQCRFIYLSGDTFLSALNITRSMFTRVLTYHQVMPAYLEFVMAFGSQDEAKDLGFSSFKTQVCLAPRVRLPEIQSLGRSGQQYQLCYNLKHIDMDEKGEFSLIRQAAIHHQFDVVTGKALWIVTAGRFNLQQRFKSLTGKNANPRTKSFSNILECLESSLAAHAMFCSWSTENWRWYIKSLESTLRRVTTLTAHRPLSLGEYHQSYGPDDLQELQRHEDMVHETVAALEANYHVIGSLSKLYDSLKHNKDFPLRADGAELIDIFTEQAEGYLLDTDHLIQRASTLLRTTKGWKDLVIQQFQSQLTKRVERTAREMGREQRSSWWAVNYKSLRHLMARRKKRAFLVLGTNRSREFLLHRTDEMATSISHIDGGYIIGALVVESPEKPIAKLILLSFVLSLNKRKGVLPPIIKRKRLIVLSICFQVIGLRWATRLRKRDKSLQYPPLIWRGYSEGATMLIDMMEMLLIMNLAPETRLQTELRSAYGHTRHAKHANLEEMDVKEVVLQQKGRTLGSFLQWAEIVSPGTASQPTWRAFPKGPSLKIPSRGNIVVTCGILIGYAVKGGEVGSGMGGTNKLDAIEGVVLRSADAAMILMIRHQAAGNNHALAGTRSNMTSGNQ</sequence>
<evidence type="ECO:0000313" key="1">
    <source>
        <dbReference type="EMBL" id="KAJ8127886.1"/>
    </source>
</evidence>